<dbReference type="PANTHER" id="PTHR35789:SF1">
    <property type="entry name" value="SPORE GERMINATION PROTEIN B3"/>
    <property type="match status" value="1"/>
</dbReference>
<evidence type="ECO:0000256" key="6">
    <source>
        <dbReference type="ARBA" id="ARBA00023139"/>
    </source>
</evidence>
<evidence type="ECO:0000256" key="4">
    <source>
        <dbReference type="ARBA" id="ARBA00022729"/>
    </source>
</evidence>
<dbReference type="Pfam" id="PF05504">
    <property type="entry name" value="Spore_GerAC"/>
    <property type="match status" value="1"/>
</dbReference>
<comment type="similarity">
    <text evidence="2">Belongs to the GerABKC lipoprotein family.</text>
</comment>
<evidence type="ECO:0000256" key="7">
    <source>
        <dbReference type="ARBA" id="ARBA00023288"/>
    </source>
</evidence>
<keyword evidence="7" id="KW-0449">Lipoprotein</keyword>
<dbReference type="Gene3D" id="3.30.300.210">
    <property type="entry name" value="Nutrient germinant receptor protein C, domain 3"/>
    <property type="match status" value="1"/>
</dbReference>
<keyword evidence="5" id="KW-0472">Membrane</keyword>
<dbReference type="PANTHER" id="PTHR35789">
    <property type="entry name" value="SPORE GERMINATION PROTEIN B3"/>
    <property type="match status" value="1"/>
</dbReference>
<evidence type="ECO:0000259" key="9">
    <source>
        <dbReference type="Pfam" id="PF25198"/>
    </source>
</evidence>
<dbReference type="InterPro" id="IPR038501">
    <property type="entry name" value="Spore_GerAC_C_sf"/>
</dbReference>
<dbReference type="InterPro" id="IPR046953">
    <property type="entry name" value="Spore_GerAC-like_C"/>
</dbReference>
<evidence type="ECO:0000259" key="8">
    <source>
        <dbReference type="Pfam" id="PF05504"/>
    </source>
</evidence>
<evidence type="ECO:0000313" key="10">
    <source>
        <dbReference type="EMBL" id="MBH1941388.1"/>
    </source>
</evidence>
<dbReference type="Proteomes" id="UP000623269">
    <property type="component" value="Unassembled WGS sequence"/>
</dbReference>
<dbReference type="PROSITE" id="PS51257">
    <property type="entry name" value="PROKAR_LIPOPROTEIN"/>
    <property type="match status" value="1"/>
</dbReference>
<evidence type="ECO:0000313" key="11">
    <source>
        <dbReference type="Proteomes" id="UP000623269"/>
    </source>
</evidence>
<proteinExistence type="inferred from homology"/>
<keyword evidence="4" id="KW-0732">Signal</keyword>
<feature type="domain" description="Spore germination GerAC-like C-terminal" evidence="8">
    <location>
        <begin position="203"/>
        <end position="359"/>
    </location>
</feature>
<evidence type="ECO:0000256" key="5">
    <source>
        <dbReference type="ARBA" id="ARBA00023136"/>
    </source>
</evidence>
<dbReference type="Pfam" id="PF25198">
    <property type="entry name" value="Spore_GerAC_N"/>
    <property type="match status" value="1"/>
</dbReference>
<comment type="subcellular location">
    <subcellularLocation>
        <location evidence="1">Membrane</location>
        <topology evidence="1">Lipid-anchor</topology>
    </subcellularLocation>
</comment>
<dbReference type="RefSeq" id="WP_197661607.1">
    <property type="nucleotide sequence ID" value="NZ_JAEAGR010000011.1"/>
</dbReference>
<dbReference type="EMBL" id="JAEAGR010000011">
    <property type="protein sequence ID" value="MBH1941388.1"/>
    <property type="molecule type" value="Genomic_DNA"/>
</dbReference>
<dbReference type="NCBIfam" id="TIGR02887">
    <property type="entry name" value="spore_ger_x_C"/>
    <property type="match status" value="1"/>
</dbReference>
<feature type="domain" description="Spore germination protein N-terminal" evidence="9">
    <location>
        <begin position="21"/>
        <end position="192"/>
    </location>
</feature>
<dbReference type="GO" id="GO:0016020">
    <property type="term" value="C:membrane"/>
    <property type="evidence" value="ECO:0007669"/>
    <property type="project" value="UniProtKB-SubCell"/>
</dbReference>
<name>A0A8J7L013_9FIRM</name>
<keyword evidence="3" id="KW-0309">Germination</keyword>
<keyword evidence="11" id="KW-1185">Reference proteome</keyword>
<reference evidence="10" key="1">
    <citation type="submission" date="2020-12" db="EMBL/GenBank/DDBJ databases">
        <title>M. sibirica DSM 26468T genome.</title>
        <authorList>
            <person name="Thieme N."/>
            <person name="Rettenmaier R."/>
            <person name="Zverlov V."/>
            <person name="Liebl W."/>
        </authorList>
    </citation>
    <scope>NUCLEOTIDE SEQUENCE</scope>
    <source>
        <strain evidence="10">DSM 26468</strain>
    </source>
</reference>
<protein>
    <submittedName>
        <fullName evidence="10">Ger(X)C family spore germination protein</fullName>
    </submittedName>
</protein>
<dbReference type="InterPro" id="IPR008844">
    <property type="entry name" value="Spore_GerAC-like"/>
</dbReference>
<sequence>MNKIFLLLFPLLLCGCSHDMNRREIDEINIVLVLGIDYTEDEYTLSALYKTGGGADPEQGGSADQEEIAEGSGKTPYAALEDLKLKNKKTITLAQTGSFLIGDSAAKNGIDTCLDFLSRDETIKMESLIFVTKSIDAKTFIKKGMEAKQKIHEDLEAIKQKQNEMFTRLDNTLVNLLNEMKQTSSSILIPYLISDESSFLIEGYTVLDQMKLKDYLDKETSTGVDFIRNIIRRHPIFLEEGVGLELSYTSTDLKTHLNDKEVTVIINHDFETMIKEVTTEEDIFTRKGLDKLTQAQNEYIVKLLKKATDYSVNSGSDILQIARLVEYNHVREWKDMEKDWVEIIPDIEYQYVLNSKIDKSFILGNVR</sequence>
<comment type="caution">
    <text evidence="10">The sequence shown here is derived from an EMBL/GenBank/DDBJ whole genome shotgun (WGS) entry which is preliminary data.</text>
</comment>
<dbReference type="GO" id="GO:0009847">
    <property type="term" value="P:spore germination"/>
    <property type="evidence" value="ECO:0007669"/>
    <property type="project" value="InterPro"/>
</dbReference>
<evidence type="ECO:0000256" key="2">
    <source>
        <dbReference type="ARBA" id="ARBA00007886"/>
    </source>
</evidence>
<evidence type="ECO:0000256" key="1">
    <source>
        <dbReference type="ARBA" id="ARBA00004635"/>
    </source>
</evidence>
<dbReference type="InterPro" id="IPR057336">
    <property type="entry name" value="GerAC_N"/>
</dbReference>
<accession>A0A8J7L013</accession>
<evidence type="ECO:0000256" key="3">
    <source>
        <dbReference type="ARBA" id="ARBA00022544"/>
    </source>
</evidence>
<gene>
    <name evidence="10" type="ORF">I5677_10840</name>
</gene>
<dbReference type="AlphaFoldDB" id="A0A8J7L013"/>
<keyword evidence="6" id="KW-0564">Palmitate</keyword>
<organism evidence="10 11">
    <name type="scientific">Mobilitalea sibirica</name>
    <dbReference type="NCBI Taxonomy" id="1462919"/>
    <lineage>
        <taxon>Bacteria</taxon>
        <taxon>Bacillati</taxon>
        <taxon>Bacillota</taxon>
        <taxon>Clostridia</taxon>
        <taxon>Lachnospirales</taxon>
        <taxon>Lachnospiraceae</taxon>
        <taxon>Mobilitalea</taxon>
    </lineage>
</organism>